<protein>
    <recommendedName>
        <fullName evidence="4">Pseudouridine synthase</fullName>
        <ecNumber evidence="4">5.4.99.-</ecNumber>
    </recommendedName>
</protein>
<feature type="compositionally biased region" description="Basic and acidic residues" evidence="5">
    <location>
        <begin position="84"/>
        <end position="96"/>
    </location>
</feature>
<evidence type="ECO:0000256" key="3">
    <source>
        <dbReference type="PROSITE-ProRule" id="PRU00182"/>
    </source>
</evidence>
<dbReference type="SUPFAM" id="SSF55174">
    <property type="entry name" value="Alpha-L RNA-binding motif"/>
    <property type="match status" value="1"/>
</dbReference>
<evidence type="ECO:0000256" key="5">
    <source>
        <dbReference type="SAM" id="MobiDB-lite"/>
    </source>
</evidence>
<evidence type="ECO:0000259" key="6">
    <source>
        <dbReference type="SMART" id="SM00363"/>
    </source>
</evidence>
<dbReference type="NCBIfam" id="TIGR00093">
    <property type="entry name" value="pseudouridine synthase"/>
    <property type="match status" value="1"/>
</dbReference>
<dbReference type="InterPro" id="IPR002942">
    <property type="entry name" value="S4_RNA-bd"/>
</dbReference>
<dbReference type="OrthoDB" id="1012272at2"/>
<dbReference type="Proteomes" id="UP000186917">
    <property type="component" value="Unassembled WGS sequence"/>
</dbReference>
<gene>
    <name evidence="7" type="ORF">SAMN05421788_101432</name>
</gene>
<feature type="compositionally biased region" description="Basic and acidic residues" evidence="5">
    <location>
        <begin position="1"/>
        <end position="10"/>
    </location>
</feature>
<feature type="compositionally biased region" description="Basic and acidic residues" evidence="5">
    <location>
        <begin position="125"/>
        <end position="140"/>
    </location>
</feature>
<feature type="domain" description="RNA-binding S4" evidence="6">
    <location>
        <begin position="149"/>
        <end position="209"/>
    </location>
</feature>
<feature type="compositionally biased region" description="Basic and acidic residues" evidence="5">
    <location>
        <begin position="18"/>
        <end position="57"/>
    </location>
</feature>
<dbReference type="CDD" id="cd02870">
    <property type="entry name" value="PseudoU_synth_RsuA_like"/>
    <property type="match status" value="1"/>
</dbReference>
<dbReference type="STRING" id="477680.SAMN05421788_101432"/>
<dbReference type="CDD" id="cd00165">
    <property type="entry name" value="S4"/>
    <property type="match status" value="1"/>
</dbReference>
<dbReference type="InterPro" id="IPR000748">
    <property type="entry name" value="PsdUridine_synth_RsuA/RluB/E/F"/>
</dbReference>
<keyword evidence="3" id="KW-0694">RNA-binding</keyword>
<dbReference type="RefSeq" id="WP_076377282.1">
    <property type="nucleotide sequence ID" value="NZ_AP017422.1"/>
</dbReference>
<dbReference type="SMART" id="SM00363">
    <property type="entry name" value="S4"/>
    <property type="match status" value="1"/>
</dbReference>
<dbReference type="SUPFAM" id="SSF55120">
    <property type="entry name" value="Pseudouridine synthase"/>
    <property type="match status" value="1"/>
</dbReference>
<dbReference type="InterPro" id="IPR018496">
    <property type="entry name" value="PsdUridine_synth_RsuA/RluB_CS"/>
</dbReference>
<evidence type="ECO:0000256" key="1">
    <source>
        <dbReference type="ARBA" id="ARBA00008348"/>
    </source>
</evidence>
<reference evidence="8" key="1">
    <citation type="submission" date="2017-01" db="EMBL/GenBank/DDBJ databases">
        <authorList>
            <person name="Varghese N."/>
            <person name="Submissions S."/>
        </authorList>
    </citation>
    <scope>NUCLEOTIDE SEQUENCE [LARGE SCALE GENOMIC DNA]</scope>
    <source>
        <strain evidence="8">DSM 21054</strain>
    </source>
</reference>
<dbReference type="InterPro" id="IPR050343">
    <property type="entry name" value="RsuA_PseudoU_synthase"/>
</dbReference>
<keyword evidence="8" id="KW-1185">Reference proteome</keyword>
<dbReference type="GO" id="GO:0000455">
    <property type="term" value="P:enzyme-directed rRNA pseudouridine synthesis"/>
    <property type="evidence" value="ECO:0007669"/>
    <property type="project" value="UniProtKB-ARBA"/>
</dbReference>
<accession>A0A1N7KUG7</accession>
<dbReference type="PROSITE" id="PS01149">
    <property type="entry name" value="PSI_RSU"/>
    <property type="match status" value="1"/>
</dbReference>
<dbReference type="AlphaFoldDB" id="A0A1N7KUG7"/>
<proteinExistence type="inferred from homology"/>
<name>A0A1N7KUG7_9BACT</name>
<dbReference type="InterPro" id="IPR036986">
    <property type="entry name" value="S4_RNA-bd_sf"/>
</dbReference>
<evidence type="ECO:0000313" key="7">
    <source>
        <dbReference type="EMBL" id="SIS65235.1"/>
    </source>
</evidence>
<dbReference type="Pfam" id="PF00849">
    <property type="entry name" value="PseudoU_synth_2"/>
    <property type="match status" value="1"/>
</dbReference>
<dbReference type="EC" id="5.4.99.-" evidence="4"/>
<dbReference type="InterPro" id="IPR042092">
    <property type="entry name" value="PsdUridine_s_RsuA/RluB/E/F_cat"/>
</dbReference>
<dbReference type="InterPro" id="IPR020094">
    <property type="entry name" value="TruA/RsuA/RluB/E/F_N"/>
</dbReference>
<dbReference type="GO" id="GO:0003723">
    <property type="term" value="F:RNA binding"/>
    <property type="evidence" value="ECO:0007669"/>
    <property type="project" value="UniProtKB-KW"/>
</dbReference>
<comment type="similarity">
    <text evidence="1 4">Belongs to the pseudouridine synthase RsuA family.</text>
</comment>
<dbReference type="EMBL" id="FTOR01000001">
    <property type="protein sequence ID" value="SIS65235.1"/>
    <property type="molecule type" value="Genomic_DNA"/>
</dbReference>
<dbReference type="PANTHER" id="PTHR47683:SF2">
    <property type="entry name" value="RNA-BINDING S4 DOMAIN-CONTAINING PROTEIN"/>
    <property type="match status" value="1"/>
</dbReference>
<dbReference type="Gene3D" id="3.30.70.1560">
    <property type="entry name" value="Alpha-L RNA-binding motif"/>
    <property type="match status" value="1"/>
</dbReference>
<evidence type="ECO:0000256" key="2">
    <source>
        <dbReference type="ARBA" id="ARBA00023235"/>
    </source>
</evidence>
<dbReference type="PROSITE" id="PS50889">
    <property type="entry name" value="S4"/>
    <property type="match status" value="1"/>
</dbReference>
<sequence>MSKQSFEKFINKSKGAKKKEEIRQDKRKFKQEQKVKGEEMNRLNEDKYRAVTSDTRRKPASTADSQAPKGKGPKASSRTAPAKESSRKEWKSEKPVKKDKKPFAAGEAQPDADRTTKGAPAKKSRPAEEKAGKPVAKKSEEDDNGNEIMPLNKFIAHSGVCARREAAGLVKEGVVVVNGNKILEPGFKVSASDKITVKGKLLFLQKNLVYVLLNKPKDFLTTAKDPQGRKTVLDLVKGATQERIYSVGRLDRNTTGVLLLTNDGELAQKLTHPSYEIKKIYEVRLDKPVLKKDLESIASGITLEDGFIHADSVGYVDPKDKSVVGIEIHSGRNRIVRRIFEHLGYDVKNLDRVLFANLTKKNVERGKWRLLTEKEIRLLKYMNQSFVKKKEKKEAQ</sequence>
<dbReference type="PANTHER" id="PTHR47683">
    <property type="entry name" value="PSEUDOURIDINE SYNTHASE FAMILY PROTEIN-RELATED"/>
    <property type="match status" value="1"/>
</dbReference>
<evidence type="ECO:0000256" key="4">
    <source>
        <dbReference type="RuleBase" id="RU003887"/>
    </source>
</evidence>
<dbReference type="Pfam" id="PF01479">
    <property type="entry name" value="S4"/>
    <property type="match status" value="1"/>
</dbReference>
<dbReference type="InterPro" id="IPR006145">
    <property type="entry name" value="PsdUridine_synth_RsuA/RluA"/>
</dbReference>
<feature type="region of interest" description="Disordered" evidence="5">
    <location>
        <begin position="1"/>
        <end position="146"/>
    </location>
</feature>
<evidence type="ECO:0000313" key="8">
    <source>
        <dbReference type="Proteomes" id="UP000186917"/>
    </source>
</evidence>
<dbReference type="GO" id="GO:0120159">
    <property type="term" value="F:rRNA pseudouridine synthase activity"/>
    <property type="evidence" value="ECO:0007669"/>
    <property type="project" value="UniProtKB-ARBA"/>
</dbReference>
<keyword evidence="2 4" id="KW-0413">Isomerase</keyword>
<dbReference type="InterPro" id="IPR020103">
    <property type="entry name" value="PsdUridine_synth_cat_dom_sf"/>
</dbReference>
<dbReference type="Gene3D" id="3.30.70.580">
    <property type="entry name" value="Pseudouridine synthase I, catalytic domain, N-terminal subdomain"/>
    <property type="match status" value="1"/>
</dbReference>
<dbReference type="Gene3D" id="3.10.290.10">
    <property type="entry name" value="RNA-binding S4 domain"/>
    <property type="match status" value="1"/>
</dbReference>
<organism evidence="7 8">
    <name type="scientific">Filimonas lacunae</name>
    <dbReference type="NCBI Taxonomy" id="477680"/>
    <lineage>
        <taxon>Bacteria</taxon>
        <taxon>Pseudomonadati</taxon>
        <taxon>Bacteroidota</taxon>
        <taxon>Chitinophagia</taxon>
        <taxon>Chitinophagales</taxon>
        <taxon>Chitinophagaceae</taxon>
        <taxon>Filimonas</taxon>
    </lineage>
</organism>